<dbReference type="EMBL" id="JAJNDC010000002">
    <property type="protein sequence ID" value="MCW9712931.1"/>
    <property type="molecule type" value="Genomic_DNA"/>
</dbReference>
<gene>
    <name evidence="2" type="ORF">LQ318_08440</name>
</gene>
<accession>A0ABT3PYL9</accession>
<proteinExistence type="predicted"/>
<keyword evidence="3" id="KW-1185">Reference proteome</keyword>
<dbReference type="RefSeq" id="WP_265789278.1">
    <property type="nucleotide sequence ID" value="NZ_BAABRS010000002.1"/>
</dbReference>
<keyword evidence="1" id="KW-0175">Coiled coil</keyword>
<reference evidence="2 3" key="1">
    <citation type="submission" date="2021-11" db="EMBL/GenBank/DDBJ databases">
        <title>Aliifidinibius sp. nov., a new bacterium isolated from saline soil.</title>
        <authorList>
            <person name="Galisteo C."/>
            <person name="De La Haba R."/>
            <person name="Sanchez-Porro C."/>
            <person name="Ventosa A."/>
        </authorList>
    </citation>
    <scope>NUCLEOTIDE SEQUENCE [LARGE SCALE GENOMIC DNA]</scope>
    <source>
        <strain evidence="2 3">KACC 190600</strain>
    </source>
</reference>
<feature type="coiled-coil region" evidence="1">
    <location>
        <begin position="100"/>
        <end position="134"/>
    </location>
</feature>
<evidence type="ECO:0000256" key="1">
    <source>
        <dbReference type="SAM" id="Coils"/>
    </source>
</evidence>
<comment type="caution">
    <text evidence="2">The sequence shown here is derived from an EMBL/GenBank/DDBJ whole genome shotgun (WGS) entry which is preliminary data.</text>
</comment>
<protein>
    <submittedName>
        <fullName evidence="2">Uncharacterized protein</fullName>
    </submittedName>
</protein>
<evidence type="ECO:0000313" key="3">
    <source>
        <dbReference type="Proteomes" id="UP001207337"/>
    </source>
</evidence>
<evidence type="ECO:0000313" key="2">
    <source>
        <dbReference type="EMBL" id="MCW9712931.1"/>
    </source>
</evidence>
<organism evidence="2 3">
    <name type="scientific">Fodinibius salicampi</name>
    <dbReference type="NCBI Taxonomy" id="1920655"/>
    <lineage>
        <taxon>Bacteria</taxon>
        <taxon>Pseudomonadati</taxon>
        <taxon>Balneolota</taxon>
        <taxon>Balneolia</taxon>
        <taxon>Balneolales</taxon>
        <taxon>Balneolaceae</taxon>
        <taxon>Fodinibius</taxon>
    </lineage>
</organism>
<name>A0ABT3PYL9_9BACT</name>
<dbReference type="Proteomes" id="UP001207337">
    <property type="component" value="Unassembled WGS sequence"/>
</dbReference>
<sequence length="174" mass="19738">MLQQDIDFIESREIAADIMLGNTAIDMYYRAIDNPKLKKVFKSIESDPTLIELVLTKFKNFIDKEHSYTFVGTFLAYLAVFSKSKSVSVKKELIRVCKMIDNESLLYDALNLTIEELNKKIENQANLISEKEYLIGESGIFSVGSDLGQSEGLALKISTEDFTQERSKMKIAES</sequence>